<feature type="non-terminal residue" evidence="2">
    <location>
        <position position="1"/>
    </location>
</feature>
<dbReference type="EMBL" id="CAUYUJ010011118">
    <property type="protein sequence ID" value="CAK0831125.1"/>
    <property type="molecule type" value="Genomic_DNA"/>
</dbReference>
<proteinExistence type="predicted"/>
<evidence type="ECO:0000313" key="3">
    <source>
        <dbReference type="Proteomes" id="UP001189429"/>
    </source>
</evidence>
<evidence type="ECO:0000313" key="2">
    <source>
        <dbReference type="EMBL" id="CAK0831125.1"/>
    </source>
</evidence>
<sequence>VACPDGDGDWPAAARCAVVGPSAPGAALAAGAGAPGAGLVLAILHADELPLGAGLRGLLGALPRPSQVVLASAAWGPAARELAGEVLCDALFVRLGARPGAPAARGAGGGAALPAGRAAVPAPGCQGGEGAFPPPSSPGAAAQLALAGGGPLPRAQGASEGRPRGMPVFDEAQRRWVFEVREAGGGRGRFQTTVRAAGGCAERAGQVADLCWQGYQQGMSRAELLALRASLYEDRSSAG</sequence>
<protein>
    <submittedName>
        <fullName evidence="2">Uncharacterized protein</fullName>
    </submittedName>
</protein>
<accession>A0ABN9SHG3</accession>
<organism evidence="2 3">
    <name type="scientific">Prorocentrum cordatum</name>
    <dbReference type="NCBI Taxonomy" id="2364126"/>
    <lineage>
        <taxon>Eukaryota</taxon>
        <taxon>Sar</taxon>
        <taxon>Alveolata</taxon>
        <taxon>Dinophyceae</taxon>
        <taxon>Prorocentrales</taxon>
        <taxon>Prorocentraceae</taxon>
        <taxon>Prorocentrum</taxon>
    </lineage>
</organism>
<gene>
    <name evidence="2" type="ORF">PCOR1329_LOCUS29561</name>
</gene>
<feature type="non-terminal residue" evidence="2">
    <location>
        <position position="239"/>
    </location>
</feature>
<keyword evidence="3" id="KW-1185">Reference proteome</keyword>
<reference evidence="2" key="1">
    <citation type="submission" date="2023-10" db="EMBL/GenBank/DDBJ databases">
        <authorList>
            <person name="Chen Y."/>
            <person name="Shah S."/>
            <person name="Dougan E. K."/>
            <person name="Thang M."/>
            <person name="Chan C."/>
        </authorList>
    </citation>
    <scope>NUCLEOTIDE SEQUENCE [LARGE SCALE GENOMIC DNA]</scope>
</reference>
<dbReference type="Proteomes" id="UP001189429">
    <property type="component" value="Unassembled WGS sequence"/>
</dbReference>
<comment type="caution">
    <text evidence="2">The sequence shown here is derived from an EMBL/GenBank/DDBJ whole genome shotgun (WGS) entry which is preliminary data.</text>
</comment>
<feature type="region of interest" description="Disordered" evidence="1">
    <location>
        <begin position="147"/>
        <end position="166"/>
    </location>
</feature>
<name>A0ABN9SHG3_9DINO</name>
<feature type="compositionally biased region" description="Low complexity" evidence="1">
    <location>
        <begin position="147"/>
        <end position="158"/>
    </location>
</feature>
<evidence type="ECO:0000256" key="1">
    <source>
        <dbReference type="SAM" id="MobiDB-lite"/>
    </source>
</evidence>